<dbReference type="EMBL" id="CAFW01000102">
    <property type="protein sequence ID" value="CCE56331.1"/>
    <property type="molecule type" value="Genomic_DNA"/>
</dbReference>
<comment type="caution">
    <text evidence="1">The sequence shown here is derived from an EMBL/GenBank/DDBJ whole genome shotgun (WGS) entry which is preliminary data.</text>
</comment>
<evidence type="ECO:0000313" key="1">
    <source>
        <dbReference type="EMBL" id="CCE56331.1"/>
    </source>
</evidence>
<protein>
    <recommendedName>
        <fullName evidence="3">Glycosyltransferase</fullName>
    </recommendedName>
</protein>
<organism evidence="1 2">
    <name type="scientific">Corynebacterium casei UCMA 3821</name>
    <dbReference type="NCBI Taxonomy" id="1110505"/>
    <lineage>
        <taxon>Bacteria</taxon>
        <taxon>Bacillati</taxon>
        <taxon>Actinomycetota</taxon>
        <taxon>Actinomycetes</taxon>
        <taxon>Mycobacteriales</taxon>
        <taxon>Corynebacteriaceae</taxon>
        <taxon>Corynebacterium</taxon>
    </lineage>
</organism>
<evidence type="ECO:0008006" key="3">
    <source>
        <dbReference type="Google" id="ProtNLM"/>
    </source>
</evidence>
<dbReference type="RefSeq" id="WP_006823763.1">
    <property type="nucleotide sequence ID" value="NZ_CAFW01000102.1"/>
</dbReference>
<name>G7I1L6_9CORY</name>
<evidence type="ECO:0000313" key="2">
    <source>
        <dbReference type="Proteomes" id="UP000004840"/>
    </source>
</evidence>
<gene>
    <name evidence="1" type="ORF">CCAS_14420</name>
</gene>
<reference evidence="1 2" key="1">
    <citation type="journal article" date="2012" name="J. Bacteriol.">
        <title>Genome Sequence of Corynebacterium casei UCMA 3821, Isolated from a Smear-Ripened Cheese.</title>
        <authorList>
            <person name="Monnet C."/>
            <person name="Loux V."/>
            <person name="Bento P."/>
            <person name="Gibrat J.F."/>
            <person name="Straub C."/>
            <person name="Bonnarme P."/>
            <person name="Landaud S."/>
            <person name="Irlinger F."/>
        </authorList>
    </citation>
    <scope>NUCLEOTIDE SEQUENCE [LARGE SCALE GENOMIC DNA]</scope>
    <source>
        <strain evidence="1 2">UCMA 3821</strain>
    </source>
</reference>
<accession>G7I1L6</accession>
<dbReference type="AlphaFoldDB" id="G7I1L6"/>
<sequence>MIWKTNRLVIDPANQLKRMPPRQPIDRQKGYLDDFDFTTVFSDIFVRDGRVWMIGPPFLNLEADLLAANFIWNWVDVTSEVKFERYNRMSRTSFPTTAKFGELEIRSELGHWTAQVSTFDQKDFDGARLMITQQKNNRLEWIAYWALFNVRVNGIDSIVIYDNGSTDYPIERVEQLLSLIPGLKRWIVVDWDTPHGVTGGPNSVWDSDYGQLVAWEHSRHMFANLASSVLMIDVDELPVTQNPKGILEQLDESDRKAILFNRISVKQYANRDSGNDGIRVHSDFSLGDSSGAQLSSKYAYAPARLDDTDQLLVHQIRGESIEAQDSTETFAGHFDAIRIEWREKEKEPVRVFQQLGEIDGEFEENPLLNDKFLEIEEEWSELMIQIRLLVDSQTER</sequence>
<proteinExistence type="predicted"/>
<dbReference type="Proteomes" id="UP000004840">
    <property type="component" value="Unassembled WGS sequence"/>
</dbReference>